<dbReference type="Proteomes" id="UP000077465">
    <property type="component" value="Chromosome"/>
</dbReference>
<evidence type="ECO:0000256" key="1">
    <source>
        <dbReference type="SAM" id="Phobius"/>
    </source>
</evidence>
<keyword evidence="1" id="KW-0812">Transmembrane</keyword>
<evidence type="ECO:0000313" key="2">
    <source>
        <dbReference type="EMBL" id="AKG07776.1"/>
    </source>
</evidence>
<feature type="transmembrane region" description="Helical" evidence="1">
    <location>
        <begin position="679"/>
        <end position="695"/>
    </location>
</feature>
<feature type="transmembrane region" description="Helical" evidence="1">
    <location>
        <begin position="618"/>
        <end position="637"/>
    </location>
</feature>
<dbReference type="AlphaFoldDB" id="A0AAC8T9T6"/>
<feature type="transmembrane region" description="Helical" evidence="1">
    <location>
        <begin position="643"/>
        <end position="667"/>
    </location>
</feature>
<organism evidence="2 3">
    <name type="scientific">Moraxella bovoculi</name>
    <dbReference type="NCBI Taxonomy" id="386891"/>
    <lineage>
        <taxon>Bacteria</taxon>
        <taxon>Pseudomonadati</taxon>
        <taxon>Pseudomonadota</taxon>
        <taxon>Gammaproteobacteria</taxon>
        <taxon>Moraxellales</taxon>
        <taxon>Moraxellaceae</taxon>
        <taxon>Moraxella</taxon>
    </lineage>
</organism>
<sequence length="835" mass="94855">MGLFSSKTRVHGQSVSQKMTDDDSFIDSVKYATIAKKHYNLQNDKIDLNESVFNDTVRERIIQNIPNKFNRAYRMAEDASKYIFGNPTTASVSKPEETLKQAVIKYLEDTTGKKVTLEYFYVGDKRHIHYGYDKLTKSYRYNLNTNKLVMHGKEATITSAVMHISPQTRKEYNDELFSVDTTWFDGSKTPNFTEGTRDELTVNYYTESTSEIVETPRLTVNTFLEDIITGYTQANAEVSITIDNRVTKITANNKGYFNHTFSGLNQDTTIVVISKNNHNRTSNRVTIQYPYINDNPATQGQAVRTTITRTNGSFTLDLSDVNPTTPDDIELPLETYIDYIQVMYKTTDGKALFTYGLNQGIESIDTALNVYSRKSKIYPRLYIKTDGVDLDKTRDITKKNHTKALCKKLGIDLTQTTSDLAKAIGGDYSKVHTMYISLSVGITDSYKDPILAEYLYRYFNNQIKYSVKAEYGYGRKDVHITDNYTNVIVSYTRILKERIKGRVSEVGRYKANSEQLSYEKATSIFSGKISSRFAHNFIYQESDTHYIKISVLGLQVTQQYADRSENHKGDDENMAIPLDGLVTKGMSIKEKELLYNKALRVHILIRYTTKQKWYQRGVFKAVIAIVGIAISVISVGLDGGSFAMMAMAVIKSVAVGMAISIAIDLAVKLAVKLGWSSKLVTAIALVGAIVATYYGKGKTFEGFKAVDVMKILNTSFDVHNKTIQLKLIDFKKEYEAFMNDMNDKYKKLKETQELLNTGVTKPEQELMLRPLSSYMYNSQVNLGESPETFYNRSMMYDVSELVMDMTTNFVENSMYIPVQPYKIYESEAVEDILLI</sequence>
<dbReference type="RefSeq" id="WP_046699236.1">
    <property type="nucleotide sequence ID" value="NZ_CP011376.1"/>
</dbReference>
<keyword evidence="1" id="KW-1133">Transmembrane helix</keyword>
<reference evidence="2 3" key="1">
    <citation type="submission" date="2015-05" db="EMBL/GenBank/DDBJ databases">
        <authorList>
            <person name="Dickey A."/>
            <person name="Clawson M."/>
            <person name="Bono J."/>
            <person name="Loy J.D."/>
        </authorList>
    </citation>
    <scope>NUCLEOTIDE SEQUENCE [LARGE SCALE GENOMIC DNA]</scope>
    <source>
        <strain evidence="2 3">22581</strain>
    </source>
</reference>
<gene>
    <name evidence="2" type="ORF">AAX06_05970</name>
</gene>
<evidence type="ECO:0000313" key="3">
    <source>
        <dbReference type="Proteomes" id="UP000077465"/>
    </source>
</evidence>
<accession>A0AAC8T9T6</accession>
<name>A0AAC8T9T6_9GAMM</name>
<proteinExistence type="predicted"/>
<protein>
    <submittedName>
        <fullName evidence="2">Uncharacterized protein</fullName>
    </submittedName>
</protein>
<keyword evidence="1" id="KW-0472">Membrane</keyword>
<dbReference type="EMBL" id="CP011376">
    <property type="protein sequence ID" value="AKG07776.1"/>
    <property type="molecule type" value="Genomic_DNA"/>
</dbReference>